<dbReference type="RefSeq" id="WP_220108103.1">
    <property type="nucleotide sequence ID" value="NZ_JAHZST010000001.1"/>
</dbReference>
<sequence length="189" mass="21988">MSQARENEQDLFSHELTLLDWIVKDPIRMRALTLVRDLNLPQGMIAAGFVRNLVWDRLHGYEQGRALTDIDVIYFEPDDISEETDKAYEMKLKALAPELPWSVKNQARMHIRNGDPSYRSSLDAMSYWPEQETAVGVYLQDELILVSAFGFDSLFLLKLTPNPKRDFELFEARVAQKAWLTYYPKLEIC</sequence>
<accession>A0ABS7DYH0</accession>
<dbReference type="PANTHER" id="PTHR39166:SF1">
    <property type="entry name" value="BLL1166 PROTEIN"/>
    <property type="match status" value="1"/>
</dbReference>
<gene>
    <name evidence="1" type="ORF">K0625_01890</name>
</gene>
<comment type="caution">
    <text evidence="1">The sequence shown here is derived from an EMBL/GenBank/DDBJ whole genome shotgun (WGS) entry which is preliminary data.</text>
</comment>
<name>A0ABS7DYH0_9GAMM</name>
<dbReference type="EMBL" id="JAHZST010000001">
    <property type="protein sequence ID" value="MBW8182404.1"/>
    <property type="molecule type" value="Genomic_DNA"/>
</dbReference>
<evidence type="ECO:0000313" key="1">
    <source>
        <dbReference type="EMBL" id="MBW8182404.1"/>
    </source>
</evidence>
<dbReference type="Pfam" id="PF06042">
    <property type="entry name" value="NTP_transf_6"/>
    <property type="match status" value="1"/>
</dbReference>
<reference evidence="1 2" key="1">
    <citation type="submission" date="2021-07" db="EMBL/GenBank/DDBJ databases">
        <title>Shewanella sp. nov, isolated from SCS.</title>
        <authorList>
            <person name="Cao W.R."/>
        </authorList>
    </citation>
    <scope>NUCLEOTIDE SEQUENCE [LARGE SCALE GENOMIC DNA]</scope>
    <source>
        <strain evidence="1 2">NR704-98</strain>
    </source>
</reference>
<proteinExistence type="predicted"/>
<dbReference type="PANTHER" id="PTHR39166">
    <property type="entry name" value="BLL1166 PROTEIN"/>
    <property type="match status" value="1"/>
</dbReference>
<dbReference type="InterPro" id="IPR009267">
    <property type="entry name" value="NTP_transf_6"/>
</dbReference>
<evidence type="ECO:0000313" key="2">
    <source>
        <dbReference type="Proteomes" id="UP001195963"/>
    </source>
</evidence>
<protein>
    <submittedName>
        <fullName evidence="1">Nucleotidyltransferase family protein</fullName>
    </submittedName>
</protein>
<organism evidence="1 2">
    <name type="scientific">Shewanella nanhaiensis</name>
    <dbReference type="NCBI Taxonomy" id="2864872"/>
    <lineage>
        <taxon>Bacteria</taxon>
        <taxon>Pseudomonadati</taxon>
        <taxon>Pseudomonadota</taxon>
        <taxon>Gammaproteobacteria</taxon>
        <taxon>Alteromonadales</taxon>
        <taxon>Shewanellaceae</taxon>
        <taxon>Shewanella</taxon>
    </lineage>
</organism>
<dbReference type="Proteomes" id="UP001195963">
    <property type="component" value="Unassembled WGS sequence"/>
</dbReference>
<keyword evidence="2" id="KW-1185">Reference proteome</keyword>